<feature type="transmembrane region" description="Helical" evidence="1">
    <location>
        <begin position="264"/>
        <end position="283"/>
    </location>
</feature>
<proteinExistence type="predicted"/>
<feature type="transmembrane region" description="Helical" evidence="1">
    <location>
        <begin position="295"/>
        <end position="317"/>
    </location>
</feature>
<dbReference type="InterPro" id="IPR052724">
    <property type="entry name" value="GT117_domain-containing"/>
</dbReference>
<feature type="transmembrane region" description="Helical" evidence="1">
    <location>
        <begin position="364"/>
        <end position="382"/>
    </location>
</feature>
<dbReference type="Pfam" id="PF11028">
    <property type="entry name" value="TMEM260-like"/>
    <property type="match status" value="1"/>
</dbReference>
<keyword evidence="1" id="KW-0472">Membrane</keyword>
<feature type="transmembrane region" description="Helical" evidence="1">
    <location>
        <begin position="329"/>
        <end position="352"/>
    </location>
</feature>
<evidence type="ECO:0000313" key="3">
    <source>
        <dbReference type="Proteomes" id="UP000769766"/>
    </source>
</evidence>
<dbReference type="Proteomes" id="UP000769766">
    <property type="component" value="Unassembled WGS sequence"/>
</dbReference>
<feature type="transmembrane region" description="Helical" evidence="1">
    <location>
        <begin position="197"/>
        <end position="216"/>
    </location>
</feature>
<comment type="caution">
    <text evidence="2">The sequence shown here is derived from an EMBL/GenBank/DDBJ whole genome shotgun (WGS) entry which is preliminary data.</text>
</comment>
<sequence length="675" mass="74305">MAVLLLFIATFSVYLLTLAPTLPLADSPELVATAFTLGVAHPPGYGLYSLVGKLVSFLPLGTVAWRLNVMSALLTSLAGGTFYLALCRLRSRGGGGSPAPGIPAGVAPFVMALILAFSPSFWASAVGAEVYPLHLLLFVLLVWSTLGSPSAVRLLCLSLFLSGLWIASHTANGVYLAALSPLLIGCLVRSGGAWRGVLPPLLFFLLGLSVVTYLPVRSAISPWINQGEISGWGDLYRILTGRVYLEGLPHFAISRGERWFNMRYALLSLGHEFGWGLGLFGLLGAGMVGRHSPRLLLSLLLVAGFGLTFFGSADLGASGGGHLPFPSHLFLPCYVAMALLIGAGLQEAVGWLGRRKALRPGLKLALLSGLFLLPLSFLLGHYRASDHSGSYWYHERGKKLLGALEDGATLLCSNRENLLFFFWYFRTVEGRWQEVTPLIINPFLANPVERLWRDPQNREAWERLKGQVFRSRREQQRSILEALIQAHIDRGPLYTNLPERYIQGRYVKIPRGGVYRIQRGLDLKEVLAEGPWMGERVGVRYGGALELLGVDLDRQAVQTGDHFRITYFWRAFQELKKDYQVMVRITDKKGEVVRMAFAPSLSHAPVYGALPTSRWPRKRVIKEAYELVSSSERLEAGEYGIHVGVGDGKELLPVTGSQVPVEGRFARIGRFEVLP</sequence>
<accession>A0A932CL34</accession>
<keyword evidence="1" id="KW-0812">Transmembrane</keyword>
<evidence type="ECO:0000256" key="1">
    <source>
        <dbReference type="SAM" id="Phobius"/>
    </source>
</evidence>
<dbReference type="EMBL" id="JACPRF010000017">
    <property type="protein sequence ID" value="MBI2875348.1"/>
    <property type="molecule type" value="Genomic_DNA"/>
</dbReference>
<feature type="transmembrane region" description="Helical" evidence="1">
    <location>
        <begin position="63"/>
        <end position="86"/>
    </location>
</feature>
<feature type="transmembrane region" description="Helical" evidence="1">
    <location>
        <begin position="123"/>
        <end position="143"/>
    </location>
</feature>
<feature type="transmembrane region" description="Helical" evidence="1">
    <location>
        <begin position="98"/>
        <end position="117"/>
    </location>
</feature>
<dbReference type="PANTHER" id="PTHR16214">
    <property type="entry name" value="TRANSMEMBRANE PROTEIN 260"/>
    <property type="match status" value="1"/>
</dbReference>
<dbReference type="PANTHER" id="PTHR16214:SF3">
    <property type="entry name" value="TRANSMEMBRANE PROTEIN 260"/>
    <property type="match status" value="1"/>
</dbReference>
<organism evidence="2 3">
    <name type="scientific">Tectimicrobiota bacterium</name>
    <dbReference type="NCBI Taxonomy" id="2528274"/>
    <lineage>
        <taxon>Bacteria</taxon>
        <taxon>Pseudomonadati</taxon>
        <taxon>Nitrospinota/Tectimicrobiota group</taxon>
        <taxon>Candidatus Tectimicrobiota</taxon>
    </lineage>
</organism>
<dbReference type="InterPro" id="IPR021280">
    <property type="entry name" value="TMEM260-like"/>
</dbReference>
<dbReference type="AlphaFoldDB" id="A0A932CL34"/>
<gene>
    <name evidence="2" type="ORF">HYY20_00525</name>
</gene>
<keyword evidence="1" id="KW-1133">Transmembrane helix</keyword>
<name>A0A932CL34_UNCTE</name>
<feature type="transmembrane region" description="Helical" evidence="1">
    <location>
        <begin position="173"/>
        <end position="190"/>
    </location>
</feature>
<protein>
    <submittedName>
        <fullName evidence="2">DUF2723 domain-containing protein</fullName>
    </submittedName>
</protein>
<reference evidence="2" key="1">
    <citation type="submission" date="2020-07" db="EMBL/GenBank/DDBJ databases">
        <title>Huge and variable diversity of episymbiotic CPR bacteria and DPANN archaea in groundwater ecosystems.</title>
        <authorList>
            <person name="He C.Y."/>
            <person name="Keren R."/>
            <person name="Whittaker M."/>
            <person name="Farag I.F."/>
            <person name="Doudna J."/>
            <person name="Cate J.H.D."/>
            <person name="Banfield J.F."/>
        </authorList>
    </citation>
    <scope>NUCLEOTIDE SEQUENCE</scope>
    <source>
        <strain evidence="2">NC_groundwater_672_Ag_B-0.1um_62_36</strain>
    </source>
</reference>
<evidence type="ECO:0000313" key="2">
    <source>
        <dbReference type="EMBL" id="MBI2875348.1"/>
    </source>
</evidence>